<dbReference type="Proteomes" id="UP000295260">
    <property type="component" value="Unassembled WGS sequence"/>
</dbReference>
<dbReference type="InterPro" id="IPR029035">
    <property type="entry name" value="DHS-like_NAD/FAD-binding_dom"/>
</dbReference>
<dbReference type="RefSeq" id="WP_162846432.1">
    <property type="nucleotide sequence ID" value="NZ_SNXR01000013.1"/>
</dbReference>
<organism evidence="1 2">
    <name type="scientific">Flavobacterium dankookense</name>
    <dbReference type="NCBI Taxonomy" id="706186"/>
    <lineage>
        <taxon>Bacteria</taxon>
        <taxon>Pseudomonadati</taxon>
        <taxon>Bacteroidota</taxon>
        <taxon>Flavobacteriia</taxon>
        <taxon>Flavobacteriales</taxon>
        <taxon>Flavobacteriaceae</taxon>
        <taxon>Flavobacterium</taxon>
    </lineage>
</organism>
<accession>A0A4R6QA70</accession>
<dbReference type="SUPFAM" id="SSF52467">
    <property type="entry name" value="DHS-like NAD/FAD-binding domain"/>
    <property type="match status" value="1"/>
</dbReference>
<comment type="caution">
    <text evidence="1">The sequence shown here is derived from an EMBL/GenBank/DDBJ whole genome shotgun (WGS) entry which is preliminary data.</text>
</comment>
<name>A0A4R6QA70_9FLAO</name>
<dbReference type="Pfam" id="PF13289">
    <property type="entry name" value="SIR2_2"/>
    <property type="match status" value="1"/>
</dbReference>
<gene>
    <name evidence="1" type="ORF">BC748_1771</name>
</gene>
<sequence length="633" mass="74106">MSKESLFNHVRNEDVVIWAGAGLSLYAGYPSGEQLKNILIDNLTANEISEINTSQNLPELAEDIYRIKNHNRNFLINVLKKTFLNHIPISTKVHDNISNIPHFKTIITTNYDELFEKAYKNRSEVIYSSMNIPYVSKDKTNLFKVHGSFIEPNSLIITKSDYNNFFKASRDNEVFWTVIKERVSTKCVLFLGYNLEDPNTSVIFDKISDELKENRKEYYFIAPNIPPLKEKDLNHKGINYINSTAEDFIDELILNIKENIVSDLELGRTSADTFNTFLNNFSLKSELLAQNNKFKLKSINGLDGKVEGIIDLKFKDDEEYIKRFREIVNGKSIGEIELSREKLEKLEFRVSGIKLTEINDNNMFVIKTAPKKILKIDVKFVDGFEINDLETKIFSTTDFVELQLEYKNSIIKIKIETTKGSIINYNLSFEYFKDFTRVKDGIDLYTLQENIGLSKQFTVFTDKPGEKFRKSFPEFPELVNQAKNYKKYFEDLRMIEDFFNIRFINFSFASIGNDNFNIVEKIISVINGEILHYDFDGELSSEYEFDNAEESIKYFKDINDLNPTVEFNIDENEIVELHNQKISLGYRKIQIIESYIYNFEELLERKNRKVIFKSKCDKMTMFYHNCEEFKLIQ</sequence>
<evidence type="ECO:0000313" key="2">
    <source>
        <dbReference type="Proteomes" id="UP000295260"/>
    </source>
</evidence>
<keyword evidence="2" id="KW-1185">Reference proteome</keyword>
<protein>
    <submittedName>
        <fullName evidence="1">SIR2-like protein</fullName>
    </submittedName>
</protein>
<reference evidence="1 2" key="1">
    <citation type="submission" date="2019-03" db="EMBL/GenBank/DDBJ databases">
        <title>Genomic Encyclopedia of Archaeal and Bacterial Type Strains, Phase II (KMG-II): from individual species to whole genera.</title>
        <authorList>
            <person name="Goeker M."/>
        </authorList>
    </citation>
    <scope>NUCLEOTIDE SEQUENCE [LARGE SCALE GENOMIC DNA]</scope>
    <source>
        <strain evidence="1 2">DSM 25687</strain>
    </source>
</reference>
<dbReference type="EMBL" id="SNXR01000013">
    <property type="protein sequence ID" value="TDP59518.1"/>
    <property type="molecule type" value="Genomic_DNA"/>
</dbReference>
<dbReference type="AlphaFoldDB" id="A0A4R6QA70"/>
<proteinExistence type="predicted"/>
<evidence type="ECO:0000313" key="1">
    <source>
        <dbReference type="EMBL" id="TDP59518.1"/>
    </source>
</evidence>